<accession>C6BXQ6</accession>
<dbReference type="CDD" id="cd02230">
    <property type="entry name" value="cupin_HP0902-like"/>
    <property type="match status" value="1"/>
</dbReference>
<protein>
    <submittedName>
        <fullName evidence="2">Cupin 2 conserved barrel domain protein</fullName>
    </submittedName>
</protein>
<dbReference type="Gene3D" id="2.60.120.10">
    <property type="entry name" value="Jelly Rolls"/>
    <property type="match status" value="1"/>
</dbReference>
<dbReference type="PANTHER" id="PTHR37694:SF1">
    <property type="entry name" value="SLR8022 PROTEIN"/>
    <property type="match status" value="1"/>
</dbReference>
<dbReference type="OrthoDB" id="1121052at2"/>
<keyword evidence="3" id="KW-1185">Reference proteome</keyword>
<dbReference type="PANTHER" id="PTHR37694">
    <property type="entry name" value="SLR8022 PROTEIN"/>
    <property type="match status" value="1"/>
</dbReference>
<name>C6BXQ6_MARSD</name>
<dbReference type="STRING" id="526222.Desal_0547"/>
<dbReference type="InterPro" id="IPR011051">
    <property type="entry name" value="RmlC_Cupin_sf"/>
</dbReference>
<dbReference type="HOGENOM" id="CLU_141446_3_0_7"/>
<dbReference type="eggNOG" id="COG1917">
    <property type="taxonomic scope" value="Bacteria"/>
</dbReference>
<dbReference type="KEGG" id="dsa:Desal_0547"/>
<evidence type="ECO:0000313" key="2">
    <source>
        <dbReference type="EMBL" id="ACS78614.1"/>
    </source>
</evidence>
<dbReference type="SUPFAM" id="SSF51182">
    <property type="entry name" value="RmlC-like cupins"/>
    <property type="match status" value="1"/>
</dbReference>
<evidence type="ECO:0000259" key="1">
    <source>
        <dbReference type="Pfam" id="PF07883"/>
    </source>
</evidence>
<dbReference type="RefSeq" id="WP_015850433.1">
    <property type="nucleotide sequence ID" value="NC_012881.1"/>
</dbReference>
<dbReference type="EMBL" id="CP001649">
    <property type="protein sequence ID" value="ACS78614.1"/>
    <property type="molecule type" value="Genomic_DNA"/>
</dbReference>
<organism evidence="2 3">
    <name type="scientific">Maridesulfovibrio salexigens (strain ATCC 14822 / DSM 2638 / NCIMB 8403 / VKM B-1763)</name>
    <name type="common">Desulfovibrio salexigens</name>
    <dbReference type="NCBI Taxonomy" id="526222"/>
    <lineage>
        <taxon>Bacteria</taxon>
        <taxon>Pseudomonadati</taxon>
        <taxon>Thermodesulfobacteriota</taxon>
        <taxon>Desulfovibrionia</taxon>
        <taxon>Desulfovibrionales</taxon>
        <taxon>Desulfovibrionaceae</taxon>
        <taxon>Maridesulfovibrio</taxon>
    </lineage>
</organism>
<dbReference type="AlphaFoldDB" id="C6BXQ6"/>
<proteinExistence type="predicted"/>
<dbReference type="Proteomes" id="UP000002601">
    <property type="component" value="Chromosome"/>
</dbReference>
<dbReference type="InterPro" id="IPR014710">
    <property type="entry name" value="RmlC-like_jellyroll"/>
</dbReference>
<gene>
    <name evidence="2" type="ordered locus">Desal_0547</name>
</gene>
<dbReference type="InterPro" id="IPR013096">
    <property type="entry name" value="Cupin_2"/>
</dbReference>
<sequence>MANLELKNLKDVTIKNIDHNKVLNLTDLVVYQEGQVVSRTLSQVKQISLTLFAFDAGEGISTHSAPGDAMVQVLDGVAEVTIGDEVFNVAAGESIVMPANIPHGLEARERFKMLLTLIKQ</sequence>
<reference evidence="2 3" key="1">
    <citation type="submission" date="2009-06" db="EMBL/GenBank/DDBJ databases">
        <title>Complete sequence of Desulfovibrio salexigens DSM 2638.</title>
        <authorList>
            <consortium name="US DOE Joint Genome Institute"/>
            <person name="Lucas S."/>
            <person name="Copeland A."/>
            <person name="Lapidus A."/>
            <person name="Glavina del Rio T."/>
            <person name="Tice H."/>
            <person name="Bruce D."/>
            <person name="Goodwin L."/>
            <person name="Pitluck S."/>
            <person name="Munk A.C."/>
            <person name="Brettin T."/>
            <person name="Detter J.C."/>
            <person name="Han C."/>
            <person name="Tapia R."/>
            <person name="Larimer F."/>
            <person name="Land M."/>
            <person name="Hauser L."/>
            <person name="Kyrpides N."/>
            <person name="Anderson I."/>
            <person name="Wall J.D."/>
            <person name="Arkin A.P."/>
            <person name="Dehal P."/>
            <person name="Chivian D."/>
            <person name="Giles B."/>
            <person name="Hazen T.C."/>
        </authorList>
    </citation>
    <scope>NUCLEOTIDE SEQUENCE [LARGE SCALE GENOMIC DNA]</scope>
    <source>
        <strain evidence="3">ATCC 14822 / DSM 2638 / NCIMB 8403 / VKM B-1763</strain>
    </source>
</reference>
<dbReference type="Pfam" id="PF07883">
    <property type="entry name" value="Cupin_2"/>
    <property type="match status" value="1"/>
</dbReference>
<feature type="domain" description="Cupin type-2" evidence="1">
    <location>
        <begin position="51"/>
        <end position="113"/>
    </location>
</feature>
<evidence type="ECO:0000313" key="3">
    <source>
        <dbReference type="Proteomes" id="UP000002601"/>
    </source>
</evidence>